<evidence type="ECO:0000313" key="3">
    <source>
        <dbReference type="Proteomes" id="UP001589810"/>
    </source>
</evidence>
<name>A0ABV6MTB6_9PSEU</name>
<accession>A0ABV6MTB6</accession>
<keyword evidence="3" id="KW-1185">Reference proteome</keyword>
<keyword evidence="1" id="KW-1133">Transmembrane helix</keyword>
<keyword evidence="1" id="KW-0472">Membrane</keyword>
<sequence length="115" mass="12258">MQARIQVDQPDELRSLHQWLQQEDELRGQVTLENAPPVPGEMGTLADALVVAVGSGGAITVLANSITVWLRQRKSAVTVKLTENGRTVEVTVDRAADAEAIIRSALGDQGASRGS</sequence>
<dbReference type="EMBL" id="JBHLUD010000006">
    <property type="protein sequence ID" value="MFC0543564.1"/>
    <property type="molecule type" value="Genomic_DNA"/>
</dbReference>
<dbReference type="InterPro" id="IPR045428">
    <property type="entry name" value="EACC1"/>
</dbReference>
<dbReference type="Proteomes" id="UP001589810">
    <property type="component" value="Unassembled WGS sequence"/>
</dbReference>
<proteinExistence type="predicted"/>
<dbReference type="Pfam" id="PF19953">
    <property type="entry name" value="EACC1"/>
    <property type="match status" value="1"/>
</dbReference>
<gene>
    <name evidence="2" type="ORF">ACFFH7_18830</name>
</gene>
<protein>
    <submittedName>
        <fullName evidence="2">Uncharacterized protein</fullName>
    </submittedName>
</protein>
<comment type="caution">
    <text evidence="2">The sequence shown here is derived from an EMBL/GenBank/DDBJ whole genome shotgun (WGS) entry which is preliminary data.</text>
</comment>
<feature type="transmembrane region" description="Helical" evidence="1">
    <location>
        <begin position="48"/>
        <end position="70"/>
    </location>
</feature>
<evidence type="ECO:0000256" key="1">
    <source>
        <dbReference type="SAM" id="Phobius"/>
    </source>
</evidence>
<evidence type="ECO:0000313" key="2">
    <source>
        <dbReference type="EMBL" id="MFC0543564.1"/>
    </source>
</evidence>
<dbReference type="RefSeq" id="WP_379794141.1">
    <property type="nucleotide sequence ID" value="NZ_JBHLUD010000006.1"/>
</dbReference>
<reference evidence="2 3" key="1">
    <citation type="submission" date="2024-09" db="EMBL/GenBank/DDBJ databases">
        <authorList>
            <person name="Sun Q."/>
            <person name="Mori K."/>
        </authorList>
    </citation>
    <scope>NUCLEOTIDE SEQUENCE [LARGE SCALE GENOMIC DNA]</scope>
    <source>
        <strain evidence="2 3">TBRC 1432</strain>
    </source>
</reference>
<organism evidence="2 3">
    <name type="scientific">Kutzneria chonburiensis</name>
    <dbReference type="NCBI Taxonomy" id="1483604"/>
    <lineage>
        <taxon>Bacteria</taxon>
        <taxon>Bacillati</taxon>
        <taxon>Actinomycetota</taxon>
        <taxon>Actinomycetes</taxon>
        <taxon>Pseudonocardiales</taxon>
        <taxon>Pseudonocardiaceae</taxon>
        <taxon>Kutzneria</taxon>
    </lineage>
</organism>
<keyword evidence="1" id="KW-0812">Transmembrane</keyword>